<name>A0A059FA07_9PROT</name>
<dbReference type="Proteomes" id="UP000024816">
    <property type="component" value="Unassembled WGS sequence"/>
</dbReference>
<accession>A0A059FA07</accession>
<keyword evidence="4" id="KW-0282">Flagellum</keyword>
<dbReference type="AlphaFoldDB" id="A0A059FA07"/>
<dbReference type="eggNOG" id="COG1677">
    <property type="taxonomic scope" value="Bacteria"/>
</dbReference>
<sequence length="101" mass="10304">MSTVGFSAYTALNTTRPADAAGSAGAAAKTGDGKNVVAEGISDFRAALQQAEGSAMETAVSGADPHAMVEALANAEMMLDAAVTIRDKVVEAYQELLRMPV</sequence>
<dbReference type="PANTHER" id="PTHR34653:SF1">
    <property type="entry name" value="FLAGELLAR HOOK-BASAL BODY COMPLEX PROTEIN FLIE"/>
    <property type="match status" value="1"/>
</dbReference>
<dbReference type="GO" id="GO:0003774">
    <property type="term" value="F:cytoskeletal motor activity"/>
    <property type="evidence" value="ECO:0007669"/>
    <property type="project" value="InterPro"/>
</dbReference>
<evidence type="ECO:0000256" key="1">
    <source>
        <dbReference type="ARBA" id="ARBA00004117"/>
    </source>
</evidence>
<evidence type="ECO:0000313" key="4">
    <source>
        <dbReference type="EMBL" id="KCZ87435.1"/>
    </source>
</evidence>
<comment type="caution">
    <text evidence="4">The sequence shown here is derived from an EMBL/GenBank/DDBJ whole genome shotgun (WGS) entry which is preliminary data.</text>
</comment>
<dbReference type="EMBL" id="ARYJ01000008">
    <property type="protein sequence ID" value="KCZ87435.1"/>
    <property type="molecule type" value="Genomic_DNA"/>
</dbReference>
<evidence type="ECO:0000256" key="3">
    <source>
        <dbReference type="ARBA" id="ARBA00023143"/>
    </source>
</evidence>
<gene>
    <name evidence="4" type="ORF">HJA_12885</name>
</gene>
<evidence type="ECO:0000256" key="2">
    <source>
        <dbReference type="ARBA" id="ARBA00009272"/>
    </source>
</evidence>
<comment type="similarity">
    <text evidence="2">Belongs to the FliE family.</text>
</comment>
<keyword evidence="3" id="KW-0975">Bacterial flagellum</keyword>
<dbReference type="RefSeq" id="WP_035582947.1">
    <property type="nucleotide sequence ID" value="NZ_ARYJ01000008.1"/>
</dbReference>
<dbReference type="PANTHER" id="PTHR34653">
    <property type="match status" value="1"/>
</dbReference>
<comment type="subcellular location">
    <subcellularLocation>
        <location evidence="1">Bacterial flagellum basal body</location>
    </subcellularLocation>
</comment>
<dbReference type="InterPro" id="IPR001624">
    <property type="entry name" value="FliE"/>
</dbReference>
<protein>
    <submittedName>
        <fullName evidence="4">Flagellar hook-basal body complex protein FliE</fullName>
    </submittedName>
</protein>
<keyword evidence="4" id="KW-0966">Cell projection</keyword>
<proteinExistence type="inferred from homology"/>
<dbReference type="Pfam" id="PF02049">
    <property type="entry name" value="FliE"/>
    <property type="match status" value="1"/>
</dbReference>
<dbReference type="GO" id="GO:0005198">
    <property type="term" value="F:structural molecule activity"/>
    <property type="evidence" value="ECO:0007669"/>
    <property type="project" value="InterPro"/>
</dbReference>
<dbReference type="OrthoDB" id="9812413at2"/>
<reference evidence="4 5" key="1">
    <citation type="journal article" date="2014" name="Antonie Van Leeuwenhoek">
        <title>Hyphomonas beringensis sp. nov. and Hyphomonas chukchiensis sp. nov., isolated from surface seawater of the Bering Sea and Chukchi Sea.</title>
        <authorList>
            <person name="Li C."/>
            <person name="Lai Q."/>
            <person name="Li G."/>
            <person name="Dong C."/>
            <person name="Wang J."/>
            <person name="Liao Y."/>
            <person name="Shao Z."/>
        </authorList>
    </citation>
    <scope>NUCLEOTIDE SEQUENCE [LARGE SCALE GENOMIC DNA]</scope>
    <source>
        <strain evidence="4 5">VP2</strain>
    </source>
</reference>
<organism evidence="4 5">
    <name type="scientific">Hyphomonas jannaschiana VP2</name>
    <dbReference type="NCBI Taxonomy" id="1280952"/>
    <lineage>
        <taxon>Bacteria</taxon>
        <taxon>Pseudomonadati</taxon>
        <taxon>Pseudomonadota</taxon>
        <taxon>Alphaproteobacteria</taxon>
        <taxon>Hyphomonadales</taxon>
        <taxon>Hyphomonadaceae</taxon>
        <taxon>Hyphomonas</taxon>
    </lineage>
</organism>
<dbReference type="GO" id="GO:0009425">
    <property type="term" value="C:bacterial-type flagellum basal body"/>
    <property type="evidence" value="ECO:0007669"/>
    <property type="project" value="UniProtKB-SubCell"/>
</dbReference>
<dbReference type="GO" id="GO:0071973">
    <property type="term" value="P:bacterial-type flagellum-dependent cell motility"/>
    <property type="evidence" value="ECO:0007669"/>
    <property type="project" value="InterPro"/>
</dbReference>
<keyword evidence="5" id="KW-1185">Reference proteome</keyword>
<evidence type="ECO:0000313" key="5">
    <source>
        <dbReference type="Proteomes" id="UP000024816"/>
    </source>
</evidence>
<dbReference type="PATRIC" id="fig|1280952.3.peg.2577"/>
<dbReference type="STRING" id="1280952.HJA_12885"/>
<keyword evidence="4" id="KW-0969">Cilium</keyword>